<dbReference type="InterPro" id="IPR000182">
    <property type="entry name" value="GNAT_dom"/>
</dbReference>
<keyword evidence="3" id="KW-0808">Transferase</keyword>
<sequence length="248" mass="27542">MTAPDAYNVRRATPRDLPLLKAWQSNQHVLQWWDVAEPYGEADLGDPRVTRCIVSIGNRPFAFMQDHTVHGWADQHFAGLHEGSRGIDQSIGNAEMTGPGHGSAFIRQRMQDLFRDGAPVVATDPHPKNKRAIAVYKKIGFIDVGSVRETEWGRHDPAHGCETVLKLARGNFVPRLICRRFDLAAPCFNVRFGEAALQLRLGADRQVGAACALSLSCSRPMIWRALIAARYSLQPEGDADAPIMRHSQ</sequence>
<dbReference type="InterPro" id="IPR016181">
    <property type="entry name" value="Acyl_CoA_acyltransferase"/>
</dbReference>
<dbReference type="EMBL" id="JBHTOQ010000042">
    <property type="protein sequence ID" value="MFD1483210.1"/>
    <property type="molecule type" value="Genomic_DNA"/>
</dbReference>
<evidence type="ECO:0000313" key="3">
    <source>
        <dbReference type="EMBL" id="MFD1483210.1"/>
    </source>
</evidence>
<name>A0ABW4E411_9RHOB</name>
<dbReference type="Gene3D" id="3.40.630.30">
    <property type="match status" value="1"/>
</dbReference>
<accession>A0ABW4E411</accession>
<keyword evidence="4" id="KW-1185">Reference proteome</keyword>
<dbReference type="RefSeq" id="WP_131577668.1">
    <property type="nucleotide sequence ID" value="NZ_CBCSAJ010000077.1"/>
</dbReference>
<evidence type="ECO:0000256" key="1">
    <source>
        <dbReference type="ARBA" id="ARBA00023251"/>
    </source>
</evidence>
<dbReference type="PROSITE" id="PS51186">
    <property type="entry name" value="GNAT"/>
    <property type="match status" value="1"/>
</dbReference>
<dbReference type="Proteomes" id="UP001597302">
    <property type="component" value="Unassembled WGS sequence"/>
</dbReference>
<reference evidence="4" key="1">
    <citation type="journal article" date="2019" name="Int. J. Syst. Evol. Microbiol.">
        <title>The Global Catalogue of Microorganisms (GCM) 10K type strain sequencing project: providing services to taxonomists for standard genome sequencing and annotation.</title>
        <authorList>
            <consortium name="The Broad Institute Genomics Platform"/>
            <consortium name="The Broad Institute Genome Sequencing Center for Infectious Disease"/>
            <person name="Wu L."/>
            <person name="Ma J."/>
        </authorList>
    </citation>
    <scope>NUCLEOTIDE SEQUENCE [LARGE SCALE GENOMIC DNA]</scope>
    <source>
        <strain evidence="4">CCM 8875</strain>
    </source>
</reference>
<dbReference type="PANTHER" id="PTHR31438:SF1">
    <property type="entry name" value="LYSINE N-ACYLTRANSFERASE C17G9.06C-RELATED"/>
    <property type="match status" value="1"/>
</dbReference>
<dbReference type="Pfam" id="PF13523">
    <property type="entry name" value="Acetyltransf_8"/>
    <property type="match status" value="1"/>
</dbReference>
<dbReference type="PANTHER" id="PTHR31438">
    <property type="entry name" value="LYSINE N-ACYLTRANSFERASE C17G9.06C-RELATED"/>
    <property type="match status" value="1"/>
</dbReference>
<feature type="domain" description="N-acetyltransferase" evidence="2">
    <location>
        <begin position="7"/>
        <end position="170"/>
    </location>
</feature>
<protein>
    <submittedName>
        <fullName evidence="3">GNAT family N-acetyltransferase</fullName>
        <ecNumber evidence="3">2.3.1.-</ecNumber>
    </submittedName>
</protein>
<dbReference type="GO" id="GO:0016746">
    <property type="term" value="F:acyltransferase activity"/>
    <property type="evidence" value="ECO:0007669"/>
    <property type="project" value="UniProtKB-KW"/>
</dbReference>
<proteinExistence type="predicted"/>
<keyword evidence="1" id="KW-0046">Antibiotic resistance</keyword>
<organism evidence="3 4">
    <name type="scientific">Paracoccus nototheniae</name>
    <dbReference type="NCBI Taxonomy" id="2489002"/>
    <lineage>
        <taxon>Bacteria</taxon>
        <taxon>Pseudomonadati</taxon>
        <taxon>Pseudomonadota</taxon>
        <taxon>Alphaproteobacteria</taxon>
        <taxon>Rhodobacterales</taxon>
        <taxon>Paracoccaceae</taxon>
        <taxon>Paracoccus</taxon>
    </lineage>
</organism>
<gene>
    <name evidence="3" type="ORF">ACFQ5P_18085</name>
</gene>
<evidence type="ECO:0000259" key="2">
    <source>
        <dbReference type="PROSITE" id="PS51186"/>
    </source>
</evidence>
<evidence type="ECO:0000313" key="4">
    <source>
        <dbReference type="Proteomes" id="UP001597302"/>
    </source>
</evidence>
<comment type="caution">
    <text evidence="3">The sequence shown here is derived from an EMBL/GenBank/DDBJ whole genome shotgun (WGS) entry which is preliminary data.</text>
</comment>
<dbReference type="SUPFAM" id="SSF55729">
    <property type="entry name" value="Acyl-CoA N-acyltransferases (Nat)"/>
    <property type="match status" value="1"/>
</dbReference>
<dbReference type="EC" id="2.3.1.-" evidence="3"/>
<keyword evidence="3" id="KW-0012">Acyltransferase</keyword>